<dbReference type="Proteomes" id="UP000724874">
    <property type="component" value="Unassembled WGS sequence"/>
</dbReference>
<evidence type="ECO:0000313" key="1">
    <source>
        <dbReference type="EMBL" id="KAF8900286.1"/>
    </source>
</evidence>
<accession>A0A9P5NQB0</accession>
<evidence type="ECO:0000313" key="2">
    <source>
        <dbReference type="Proteomes" id="UP000724874"/>
    </source>
</evidence>
<dbReference type="EMBL" id="JADNYJ010000048">
    <property type="protein sequence ID" value="KAF8900286.1"/>
    <property type="molecule type" value="Genomic_DNA"/>
</dbReference>
<sequence>MSTDQESYPFFVNRTEMTDTSLPLDINKGSPAYKAYFYQVHQQAIRRHLDTFCINLHVCEYWLSLSEDAKPEVVETISRAVNFDNDRDLSDKEQVHRVASLASAVVIMELRRGKRRGKTTAGKKTKFQKSSGHCLLRTALINAGDCSKVDDSSS</sequence>
<gene>
    <name evidence="1" type="ORF">CPB84DRAFT_1042634</name>
</gene>
<comment type="caution">
    <text evidence="1">The sequence shown here is derived from an EMBL/GenBank/DDBJ whole genome shotgun (WGS) entry which is preliminary data.</text>
</comment>
<organism evidence="1 2">
    <name type="scientific">Gymnopilus junonius</name>
    <name type="common">Spectacular rustgill mushroom</name>
    <name type="synonym">Gymnopilus spectabilis subsp. junonius</name>
    <dbReference type="NCBI Taxonomy" id="109634"/>
    <lineage>
        <taxon>Eukaryota</taxon>
        <taxon>Fungi</taxon>
        <taxon>Dikarya</taxon>
        <taxon>Basidiomycota</taxon>
        <taxon>Agaricomycotina</taxon>
        <taxon>Agaricomycetes</taxon>
        <taxon>Agaricomycetidae</taxon>
        <taxon>Agaricales</taxon>
        <taxon>Agaricineae</taxon>
        <taxon>Hymenogastraceae</taxon>
        <taxon>Gymnopilus</taxon>
    </lineage>
</organism>
<keyword evidence="2" id="KW-1185">Reference proteome</keyword>
<dbReference type="AlphaFoldDB" id="A0A9P5NQB0"/>
<reference evidence="1" key="1">
    <citation type="submission" date="2020-11" db="EMBL/GenBank/DDBJ databases">
        <authorList>
            <consortium name="DOE Joint Genome Institute"/>
            <person name="Ahrendt S."/>
            <person name="Riley R."/>
            <person name="Andreopoulos W."/>
            <person name="LaButti K."/>
            <person name="Pangilinan J."/>
            <person name="Ruiz-duenas F.J."/>
            <person name="Barrasa J.M."/>
            <person name="Sanchez-Garcia M."/>
            <person name="Camarero S."/>
            <person name="Miyauchi S."/>
            <person name="Serrano A."/>
            <person name="Linde D."/>
            <person name="Babiker R."/>
            <person name="Drula E."/>
            <person name="Ayuso-Fernandez I."/>
            <person name="Pacheco R."/>
            <person name="Padilla G."/>
            <person name="Ferreira P."/>
            <person name="Barriuso J."/>
            <person name="Kellner H."/>
            <person name="Castanera R."/>
            <person name="Alfaro M."/>
            <person name="Ramirez L."/>
            <person name="Pisabarro A.G."/>
            <person name="Kuo A."/>
            <person name="Tritt A."/>
            <person name="Lipzen A."/>
            <person name="He G."/>
            <person name="Yan M."/>
            <person name="Ng V."/>
            <person name="Cullen D."/>
            <person name="Martin F."/>
            <person name="Rosso M.-N."/>
            <person name="Henrissat B."/>
            <person name="Hibbett D."/>
            <person name="Martinez A.T."/>
            <person name="Grigoriev I.V."/>
        </authorList>
    </citation>
    <scope>NUCLEOTIDE SEQUENCE</scope>
    <source>
        <strain evidence="1">AH 44721</strain>
    </source>
</reference>
<name>A0A9P5NQB0_GYMJU</name>
<protein>
    <submittedName>
        <fullName evidence="1">Uncharacterized protein</fullName>
    </submittedName>
</protein>
<proteinExistence type="predicted"/>